<dbReference type="EMBL" id="UOFL01000058">
    <property type="protein sequence ID" value="VAW74463.1"/>
    <property type="molecule type" value="Genomic_DNA"/>
</dbReference>
<dbReference type="AlphaFoldDB" id="A0A3B0YE08"/>
<organism evidence="1">
    <name type="scientific">hydrothermal vent metagenome</name>
    <dbReference type="NCBI Taxonomy" id="652676"/>
    <lineage>
        <taxon>unclassified sequences</taxon>
        <taxon>metagenomes</taxon>
        <taxon>ecological metagenomes</taxon>
    </lineage>
</organism>
<accession>A0A3B0YE08</accession>
<protein>
    <submittedName>
        <fullName evidence="1">Thiamine-monophosphate kinase</fullName>
        <ecNumber evidence="1">2.7.4.16</ecNumber>
    </submittedName>
</protein>
<dbReference type="EC" id="2.7.4.16" evidence="1"/>
<sequence length="134" mass="15013">MKEFDFIEHISQPQHCPSLLMGIGDDAAVISANDQTYNLQVKLAHCQLDISQDSSINQSIECLKSLLVTTDIQKGYLFINLSLESMQEQKLKKYVQQLHQVLKQHDTVLAGGDTTHGCGTVIYQLVGYNAEDHH</sequence>
<reference evidence="1" key="1">
    <citation type="submission" date="2018-06" db="EMBL/GenBank/DDBJ databases">
        <authorList>
            <person name="Zhirakovskaya E."/>
        </authorList>
    </citation>
    <scope>NUCLEOTIDE SEQUENCE</scope>
</reference>
<keyword evidence="1" id="KW-0808">Transferase</keyword>
<keyword evidence="1" id="KW-0418">Kinase</keyword>
<name>A0A3B0YE08_9ZZZZ</name>
<evidence type="ECO:0000313" key="1">
    <source>
        <dbReference type="EMBL" id="VAW74463.1"/>
    </source>
</evidence>
<dbReference type="Gene3D" id="3.30.1330.10">
    <property type="entry name" value="PurM-like, N-terminal domain"/>
    <property type="match status" value="1"/>
</dbReference>
<dbReference type="SUPFAM" id="SSF55326">
    <property type="entry name" value="PurM N-terminal domain-like"/>
    <property type="match status" value="1"/>
</dbReference>
<dbReference type="InterPro" id="IPR036921">
    <property type="entry name" value="PurM-like_N_sf"/>
</dbReference>
<gene>
    <name evidence="1" type="ORF">MNBD_GAMMA12-193</name>
</gene>
<proteinExistence type="predicted"/>
<dbReference type="GO" id="GO:0009030">
    <property type="term" value="F:thiamine-phosphate kinase activity"/>
    <property type="evidence" value="ECO:0007669"/>
    <property type="project" value="UniProtKB-EC"/>
</dbReference>